<dbReference type="GO" id="GO:0006166">
    <property type="term" value="P:purine ribonucleoside salvage"/>
    <property type="evidence" value="ECO:0007669"/>
    <property type="project" value="UniProtKB-UniRule"/>
</dbReference>
<feature type="binding site" evidence="3">
    <location>
        <begin position="224"/>
        <end position="226"/>
    </location>
    <ligand>
        <name>substrate</name>
    </ligand>
</feature>
<dbReference type="Pfam" id="PF01048">
    <property type="entry name" value="PNP_UDP_1"/>
    <property type="match status" value="1"/>
</dbReference>
<evidence type="ECO:0000313" key="6">
    <source>
        <dbReference type="Proteomes" id="UP000198814"/>
    </source>
</evidence>
<dbReference type="NCBIfam" id="NF006599">
    <property type="entry name" value="PRK09136.1"/>
    <property type="match status" value="1"/>
</dbReference>
<evidence type="ECO:0000256" key="2">
    <source>
        <dbReference type="ARBA" id="ARBA00022679"/>
    </source>
</evidence>
<accession>A0A1H8K6I8</accession>
<dbReference type="PANTHER" id="PTHR42679">
    <property type="entry name" value="S-METHYL-5'-THIOADENOSINE PHOSPHORYLASE"/>
    <property type="match status" value="1"/>
</dbReference>
<feature type="site" description="Important for substrate specificity" evidence="3">
    <location>
        <position position="182"/>
    </location>
</feature>
<feature type="binding site" evidence="3">
    <location>
        <position position="25"/>
    </location>
    <ligand>
        <name>phosphate</name>
        <dbReference type="ChEBI" id="CHEBI:43474"/>
    </ligand>
</feature>
<evidence type="ECO:0000259" key="4">
    <source>
        <dbReference type="Pfam" id="PF01048"/>
    </source>
</evidence>
<comment type="pathway">
    <text evidence="3">Purine metabolism; purine nucleoside salvage.</text>
</comment>
<organism evidence="5 6">
    <name type="scientific">Nitrosomonas oligotropha</name>
    <dbReference type="NCBI Taxonomy" id="42354"/>
    <lineage>
        <taxon>Bacteria</taxon>
        <taxon>Pseudomonadati</taxon>
        <taxon>Pseudomonadota</taxon>
        <taxon>Betaproteobacteria</taxon>
        <taxon>Nitrosomonadales</taxon>
        <taxon>Nitrosomonadaceae</taxon>
        <taxon>Nitrosomonas</taxon>
    </lineage>
</organism>
<evidence type="ECO:0000256" key="1">
    <source>
        <dbReference type="ARBA" id="ARBA00022676"/>
    </source>
</evidence>
<feature type="domain" description="Nucleoside phosphorylase" evidence="4">
    <location>
        <begin position="20"/>
        <end position="260"/>
    </location>
</feature>
<dbReference type="NCBIfam" id="TIGR01694">
    <property type="entry name" value="MTAP"/>
    <property type="match status" value="1"/>
</dbReference>
<dbReference type="InterPro" id="IPR035994">
    <property type="entry name" value="Nucleoside_phosphorylase_sf"/>
</dbReference>
<dbReference type="CDD" id="cd09010">
    <property type="entry name" value="MTAP_SsMTAPII_like_MTIP"/>
    <property type="match status" value="1"/>
</dbReference>
<evidence type="ECO:0000256" key="3">
    <source>
        <dbReference type="HAMAP-Rule" id="MF_01963"/>
    </source>
</evidence>
<comment type="miscellaneous">
    <text evidence="3">Although this enzyme belongs to the family of MTA phosphorylases based on sequence homology, it has been shown that conserved amino acid substitutions in the substrate binding pocket convert the substrate specificity of this enzyme from 6-aminopurines to 6-oxopurines.</text>
</comment>
<comment type="function">
    <text evidence="3">Purine nucleoside phosphorylase which is highly specific for 6-oxopurine nucleosides. Cleaves guanosine or inosine to respective bases and sugar-1-phosphate molecules. Involved in purine salvage.</text>
</comment>
<dbReference type="HAMAP" id="MF_01963">
    <property type="entry name" value="MTAP"/>
    <property type="match status" value="1"/>
</dbReference>
<dbReference type="SUPFAM" id="SSF53167">
    <property type="entry name" value="Purine and uridine phosphorylases"/>
    <property type="match status" value="1"/>
</dbReference>
<dbReference type="PANTHER" id="PTHR42679:SF2">
    <property type="entry name" value="S-METHYL-5'-THIOADENOSINE PHOSPHORYLASE"/>
    <property type="match status" value="1"/>
</dbReference>
<dbReference type="GO" id="GO:0005829">
    <property type="term" value="C:cytosol"/>
    <property type="evidence" value="ECO:0007669"/>
    <property type="project" value="TreeGrafter"/>
</dbReference>
<dbReference type="STRING" id="42354.SAMN05216333_10224"/>
<comment type="catalytic activity">
    <reaction evidence="3">
        <text>a purine D-ribonucleoside + phosphate = a purine nucleobase + alpha-D-ribose 1-phosphate</text>
        <dbReference type="Rhea" id="RHEA:19805"/>
        <dbReference type="ChEBI" id="CHEBI:26386"/>
        <dbReference type="ChEBI" id="CHEBI:43474"/>
        <dbReference type="ChEBI" id="CHEBI:57720"/>
        <dbReference type="ChEBI" id="CHEBI:142355"/>
        <dbReference type="EC" id="2.4.2.1"/>
    </reaction>
</comment>
<dbReference type="GO" id="GO:0017061">
    <property type="term" value="F:S-methyl-5-thioadenosine phosphorylase activity"/>
    <property type="evidence" value="ECO:0007669"/>
    <property type="project" value="InterPro"/>
</dbReference>
<comment type="subunit">
    <text evidence="3">Homohexamer. Dimer of a homotrimer.</text>
</comment>
<feature type="binding site" evidence="3">
    <location>
        <position position="200"/>
    </location>
    <ligand>
        <name>substrate</name>
    </ligand>
</feature>
<keyword evidence="6" id="KW-1185">Reference proteome</keyword>
<dbReference type="GO" id="GO:0019509">
    <property type="term" value="P:L-methionine salvage from methylthioadenosine"/>
    <property type="evidence" value="ECO:0007669"/>
    <property type="project" value="TreeGrafter"/>
</dbReference>
<keyword evidence="1 3" id="KW-0328">Glycosyltransferase</keyword>
<dbReference type="AlphaFoldDB" id="A0A1H8K6I8"/>
<evidence type="ECO:0000313" key="5">
    <source>
        <dbReference type="EMBL" id="SEN88659.1"/>
    </source>
</evidence>
<sequence length="265" mass="28644">MAEFAGDLCSKKLKGKTMLAIIGGSGLTQLSCLEISHRQIIRTPYGEPSGPLTFGKLHGEDIVFLARHGHGHTIPPHAINYRANLWALHSLKPAHVISVASVGGIRADLTPGKLVVPNQIIDYTYGRNFTFFEGKDQPVTHIDFTQPYSQQTRALLLQAASNAYEAIFDGGVYAATQGPRLETAAEINRLERDGADIVGMTGMPETALARELGLSYATLAVVANQAAGRGVNVNAIPLKEIHTVLEQAMVRVRNILEHVVNCHGH</sequence>
<feature type="site" description="Important for substrate specificity" evidence="3">
    <location>
        <position position="238"/>
    </location>
</feature>
<dbReference type="EC" id="2.4.2.1" evidence="3"/>
<name>A0A1H8K6I8_9PROT</name>
<dbReference type="Gene3D" id="3.40.50.1580">
    <property type="entry name" value="Nucleoside phosphorylase domain"/>
    <property type="match status" value="1"/>
</dbReference>
<feature type="binding site" evidence="3">
    <location>
        <begin position="67"/>
        <end position="68"/>
    </location>
    <ligand>
        <name>phosphate</name>
        <dbReference type="ChEBI" id="CHEBI:43474"/>
    </ligand>
</feature>
<proteinExistence type="inferred from homology"/>
<reference evidence="6" key="1">
    <citation type="submission" date="2016-10" db="EMBL/GenBank/DDBJ databases">
        <authorList>
            <person name="Varghese N."/>
            <person name="Submissions S."/>
        </authorList>
    </citation>
    <scope>NUCLEOTIDE SEQUENCE [LARGE SCALE GENOMIC DNA]</scope>
    <source>
        <strain evidence="6">Nm76</strain>
    </source>
</reference>
<dbReference type="InterPro" id="IPR010044">
    <property type="entry name" value="MTAP"/>
</dbReference>
<comment type="caution">
    <text evidence="3">Lacks conserved residue(s) required for the propagation of feature annotation.</text>
</comment>
<protein>
    <recommendedName>
        <fullName evidence="3">Probable 6-oxopurine nucleoside phosphorylase</fullName>
        <ecNumber evidence="3">2.4.2.1</ecNumber>
    </recommendedName>
    <alternativeName>
        <fullName evidence="3">Purine nucleoside phosphorylase</fullName>
        <shortName evidence="3">PNP</shortName>
    </alternativeName>
</protein>
<comment type="similarity">
    <text evidence="3">Belongs to the PNP/MTAP phosphorylase family. MTAP subfamily.</text>
</comment>
<keyword evidence="2 3" id="KW-0808">Transferase</keyword>
<dbReference type="InterPro" id="IPR000845">
    <property type="entry name" value="Nucleoside_phosphorylase_d"/>
</dbReference>
<dbReference type="Proteomes" id="UP000198814">
    <property type="component" value="Unassembled WGS sequence"/>
</dbReference>
<dbReference type="UniPathway" id="UPA00606"/>
<keyword evidence="3" id="KW-0660">Purine salvage</keyword>
<feature type="binding site" evidence="3">
    <location>
        <position position="201"/>
    </location>
    <ligand>
        <name>phosphate</name>
        <dbReference type="ChEBI" id="CHEBI:43474"/>
    </ligand>
</feature>
<gene>
    <name evidence="5" type="ORF">SAMN05216333_10224</name>
</gene>
<dbReference type="EMBL" id="FODO01000002">
    <property type="protein sequence ID" value="SEN88659.1"/>
    <property type="molecule type" value="Genomic_DNA"/>
</dbReference>